<evidence type="ECO:0000256" key="1">
    <source>
        <dbReference type="SAM" id="MobiDB-lite"/>
    </source>
</evidence>
<name>A0AAV3NVM1_LITER</name>
<comment type="caution">
    <text evidence="2">The sequence shown here is derived from an EMBL/GenBank/DDBJ whole genome shotgun (WGS) entry which is preliminary data.</text>
</comment>
<dbReference type="Proteomes" id="UP001454036">
    <property type="component" value="Unassembled WGS sequence"/>
</dbReference>
<accession>A0AAV3NVM1</accession>
<gene>
    <name evidence="2" type="ORF">LIER_03041</name>
</gene>
<keyword evidence="3" id="KW-1185">Reference proteome</keyword>
<reference evidence="2 3" key="1">
    <citation type="submission" date="2024-01" db="EMBL/GenBank/DDBJ databases">
        <title>The complete chloroplast genome sequence of Lithospermum erythrorhizon: insights into the phylogenetic relationship among Boraginaceae species and the maternal lineages of purple gromwells.</title>
        <authorList>
            <person name="Okada T."/>
            <person name="Watanabe K."/>
        </authorList>
    </citation>
    <scope>NUCLEOTIDE SEQUENCE [LARGE SCALE GENOMIC DNA]</scope>
</reference>
<evidence type="ECO:0000313" key="3">
    <source>
        <dbReference type="Proteomes" id="UP001454036"/>
    </source>
</evidence>
<dbReference type="AlphaFoldDB" id="A0AAV3NVM1"/>
<feature type="compositionally biased region" description="Pro residues" evidence="1">
    <location>
        <begin position="151"/>
        <end position="165"/>
    </location>
</feature>
<feature type="region of interest" description="Disordered" evidence="1">
    <location>
        <begin position="151"/>
        <end position="200"/>
    </location>
</feature>
<dbReference type="EMBL" id="BAABME010000355">
    <property type="protein sequence ID" value="GAA0142055.1"/>
    <property type="molecule type" value="Genomic_DNA"/>
</dbReference>
<protein>
    <submittedName>
        <fullName evidence="2">Uncharacterized protein</fullName>
    </submittedName>
</protein>
<organism evidence="2 3">
    <name type="scientific">Lithospermum erythrorhizon</name>
    <name type="common">Purple gromwell</name>
    <name type="synonym">Lithospermum officinale var. erythrorhizon</name>
    <dbReference type="NCBI Taxonomy" id="34254"/>
    <lineage>
        <taxon>Eukaryota</taxon>
        <taxon>Viridiplantae</taxon>
        <taxon>Streptophyta</taxon>
        <taxon>Embryophyta</taxon>
        <taxon>Tracheophyta</taxon>
        <taxon>Spermatophyta</taxon>
        <taxon>Magnoliopsida</taxon>
        <taxon>eudicotyledons</taxon>
        <taxon>Gunneridae</taxon>
        <taxon>Pentapetalae</taxon>
        <taxon>asterids</taxon>
        <taxon>lamiids</taxon>
        <taxon>Boraginales</taxon>
        <taxon>Boraginaceae</taxon>
        <taxon>Boraginoideae</taxon>
        <taxon>Lithospermeae</taxon>
        <taxon>Lithospermum</taxon>
    </lineage>
</organism>
<proteinExistence type="predicted"/>
<evidence type="ECO:0000313" key="2">
    <source>
        <dbReference type="EMBL" id="GAA0142055.1"/>
    </source>
</evidence>
<sequence>MANNRNNPQWPPALPENDYYTFNSSPPLPPLVIFTERTNPWNPLFVRGLLEFTYLERPNVLSPRLRAPRPRGDFLQYPVLYPNLNLPPDIMSLRPPGPIELLRPAPRTLHPIVESPPRQPVEPPVEPPVPPVELPLDPLVPPVPMIEPPVPPVELPLDPLVPPVPMEEDLNFQTGLKRSRDDDEASSSGTKQRRNERDSS</sequence>